<feature type="non-terminal residue" evidence="1">
    <location>
        <position position="67"/>
    </location>
</feature>
<evidence type="ECO:0000313" key="1">
    <source>
        <dbReference type="EMBL" id="CAG8789499.1"/>
    </source>
</evidence>
<gene>
    <name evidence="1" type="ORF">RFULGI_LOCUS16599</name>
</gene>
<name>A0A9N9JQP2_9GLOM</name>
<proteinExistence type="predicted"/>
<organism evidence="1 2">
    <name type="scientific">Racocetra fulgida</name>
    <dbReference type="NCBI Taxonomy" id="60492"/>
    <lineage>
        <taxon>Eukaryota</taxon>
        <taxon>Fungi</taxon>
        <taxon>Fungi incertae sedis</taxon>
        <taxon>Mucoromycota</taxon>
        <taxon>Glomeromycotina</taxon>
        <taxon>Glomeromycetes</taxon>
        <taxon>Diversisporales</taxon>
        <taxon>Gigasporaceae</taxon>
        <taxon>Racocetra</taxon>
    </lineage>
</organism>
<reference evidence="1" key="1">
    <citation type="submission" date="2021-06" db="EMBL/GenBank/DDBJ databases">
        <authorList>
            <person name="Kallberg Y."/>
            <person name="Tangrot J."/>
            <person name="Rosling A."/>
        </authorList>
    </citation>
    <scope>NUCLEOTIDE SEQUENCE</scope>
    <source>
        <strain evidence="1">IN212</strain>
    </source>
</reference>
<accession>A0A9N9JQP2</accession>
<dbReference type="EMBL" id="CAJVPZ010059798">
    <property type="protein sequence ID" value="CAG8789499.1"/>
    <property type="molecule type" value="Genomic_DNA"/>
</dbReference>
<evidence type="ECO:0000313" key="2">
    <source>
        <dbReference type="Proteomes" id="UP000789396"/>
    </source>
</evidence>
<keyword evidence="2" id="KW-1185">Reference proteome</keyword>
<protein>
    <submittedName>
        <fullName evidence="1">4706_t:CDS:1</fullName>
    </submittedName>
</protein>
<dbReference type="AlphaFoldDB" id="A0A9N9JQP2"/>
<sequence length="67" mass="7479">FISDTDNIDSCASKLNEVIDIDEVNEIDEIVQDGEIKNAVKRGSRHVSRSLYSSLKSHSSDIDVDKK</sequence>
<dbReference type="Proteomes" id="UP000789396">
    <property type="component" value="Unassembled WGS sequence"/>
</dbReference>
<comment type="caution">
    <text evidence="1">The sequence shown here is derived from an EMBL/GenBank/DDBJ whole genome shotgun (WGS) entry which is preliminary data.</text>
</comment>